<dbReference type="EMBL" id="CP036525">
    <property type="protein sequence ID" value="QDT06756.1"/>
    <property type="molecule type" value="Genomic_DNA"/>
</dbReference>
<evidence type="ECO:0000313" key="2">
    <source>
        <dbReference type="EMBL" id="QDT06756.1"/>
    </source>
</evidence>
<protein>
    <submittedName>
        <fullName evidence="2">Uncharacterized protein</fullName>
    </submittedName>
</protein>
<sequence>MATRLNDSAHPKPNRFTAWATPRAYPQQNARADGHAVKRQQTAQADSFQRVGNAPRIPLGER</sequence>
<gene>
    <name evidence="2" type="ORF">K227x_51720</name>
</gene>
<dbReference type="Proteomes" id="UP000318538">
    <property type="component" value="Chromosome"/>
</dbReference>
<dbReference type="KEGG" id="rlc:K227x_51720"/>
<accession>A0A517NHY8</accession>
<dbReference type="AlphaFoldDB" id="A0A517NHY8"/>
<feature type="region of interest" description="Disordered" evidence="1">
    <location>
        <begin position="1"/>
        <end position="62"/>
    </location>
</feature>
<keyword evidence="3" id="KW-1185">Reference proteome</keyword>
<evidence type="ECO:0000313" key="3">
    <source>
        <dbReference type="Proteomes" id="UP000318538"/>
    </source>
</evidence>
<reference evidence="2 3" key="1">
    <citation type="submission" date="2019-02" db="EMBL/GenBank/DDBJ databases">
        <title>Deep-cultivation of Planctomycetes and their phenomic and genomic characterization uncovers novel biology.</title>
        <authorList>
            <person name="Wiegand S."/>
            <person name="Jogler M."/>
            <person name="Boedeker C."/>
            <person name="Pinto D."/>
            <person name="Vollmers J."/>
            <person name="Rivas-Marin E."/>
            <person name="Kohn T."/>
            <person name="Peeters S.H."/>
            <person name="Heuer A."/>
            <person name="Rast P."/>
            <person name="Oberbeckmann S."/>
            <person name="Bunk B."/>
            <person name="Jeske O."/>
            <person name="Meyerdierks A."/>
            <person name="Storesund J.E."/>
            <person name="Kallscheuer N."/>
            <person name="Luecker S."/>
            <person name="Lage O.M."/>
            <person name="Pohl T."/>
            <person name="Merkel B.J."/>
            <person name="Hornburger P."/>
            <person name="Mueller R.-W."/>
            <person name="Bruemmer F."/>
            <person name="Labrenz M."/>
            <person name="Spormann A.M."/>
            <person name="Op den Camp H."/>
            <person name="Overmann J."/>
            <person name="Amann R."/>
            <person name="Jetten M.S.M."/>
            <person name="Mascher T."/>
            <person name="Medema M.H."/>
            <person name="Devos D.P."/>
            <person name="Kaster A.-K."/>
            <person name="Ovreas L."/>
            <person name="Rohde M."/>
            <person name="Galperin M.Y."/>
            <person name="Jogler C."/>
        </authorList>
    </citation>
    <scope>NUCLEOTIDE SEQUENCE [LARGE SCALE GENOMIC DNA]</scope>
    <source>
        <strain evidence="2 3">K22_7</strain>
    </source>
</reference>
<evidence type="ECO:0000256" key="1">
    <source>
        <dbReference type="SAM" id="MobiDB-lite"/>
    </source>
</evidence>
<name>A0A517NHY8_9BACT</name>
<organism evidence="2 3">
    <name type="scientific">Rubripirellula lacrimiformis</name>
    <dbReference type="NCBI Taxonomy" id="1930273"/>
    <lineage>
        <taxon>Bacteria</taxon>
        <taxon>Pseudomonadati</taxon>
        <taxon>Planctomycetota</taxon>
        <taxon>Planctomycetia</taxon>
        <taxon>Pirellulales</taxon>
        <taxon>Pirellulaceae</taxon>
        <taxon>Rubripirellula</taxon>
    </lineage>
</organism>
<proteinExistence type="predicted"/>